<dbReference type="Gene3D" id="3.20.20.70">
    <property type="entry name" value="Aldolase class I"/>
    <property type="match status" value="1"/>
</dbReference>
<evidence type="ECO:0000313" key="4">
    <source>
        <dbReference type="EMBL" id="OGC62958.1"/>
    </source>
</evidence>
<dbReference type="UniPathway" id="UPA00138"/>
<dbReference type="GO" id="GO:0046166">
    <property type="term" value="P:glyceraldehyde-3-phosphate biosynthetic process"/>
    <property type="evidence" value="ECO:0007669"/>
    <property type="project" value="TreeGrafter"/>
</dbReference>
<keyword evidence="3" id="KW-0324">Glycolysis</keyword>
<reference evidence="4 5" key="1">
    <citation type="journal article" date="2016" name="Nat. Commun.">
        <title>Thousands of microbial genomes shed light on interconnected biogeochemical processes in an aquifer system.</title>
        <authorList>
            <person name="Anantharaman K."/>
            <person name="Brown C.T."/>
            <person name="Hug L.A."/>
            <person name="Sharon I."/>
            <person name="Castelle C.J."/>
            <person name="Probst A.J."/>
            <person name="Thomas B.C."/>
            <person name="Singh A."/>
            <person name="Wilkins M.J."/>
            <person name="Karaoz U."/>
            <person name="Brodie E.L."/>
            <person name="Williams K.H."/>
            <person name="Hubbard S.S."/>
            <person name="Banfield J.F."/>
        </authorList>
    </citation>
    <scope>NUCLEOTIDE SEQUENCE [LARGE SCALE GENOMIC DNA]</scope>
</reference>
<evidence type="ECO:0000256" key="2">
    <source>
        <dbReference type="ARBA" id="ARBA00023235"/>
    </source>
</evidence>
<comment type="pathway">
    <text evidence="3">Carbohydrate degradation; glycolysis; D-glyceraldehyde 3-phosphate from glycerone phosphate: step 1/1.</text>
</comment>
<keyword evidence="2 3" id="KW-0413">Isomerase</keyword>
<dbReference type="PANTHER" id="PTHR21139">
    <property type="entry name" value="TRIOSEPHOSPHATE ISOMERASE"/>
    <property type="match status" value="1"/>
</dbReference>
<comment type="subcellular location">
    <subcellularLocation>
        <location evidence="3">Cytoplasm</location>
    </subcellularLocation>
</comment>
<dbReference type="GO" id="GO:0005829">
    <property type="term" value="C:cytosol"/>
    <property type="evidence" value="ECO:0007669"/>
    <property type="project" value="TreeGrafter"/>
</dbReference>
<dbReference type="UniPathway" id="UPA00109">
    <property type="reaction ID" value="UER00189"/>
</dbReference>
<keyword evidence="3" id="KW-0963">Cytoplasm</keyword>
<protein>
    <recommendedName>
        <fullName evidence="3">Triosephosphate isomerase</fullName>
        <ecNumber evidence="3">5.3.1.1</ecNumber>
    </recommendedName>
</protein>
<dbReference type="SUPFAM" id="SSF51351">
    <property type="entry name" value="Triosephosphate isomerase (TIM)"/>
    <property type="match status" value="1"/>
</dbReference>
<comment type="caution">
    <text evidence="4">The sequence shown here is derived from an EMBL/GenBank/DDBJ whole genome shotgun (WGS) entry which is preliminary data.</text>
</comment>
<dbReference type="Proteomes" id="UP000176614">
    <property type="component" value="Unassembled WGS sequence"/>
</dbReference>
<accession>A0A1F4W111</accession>
<dbReference type="InterPro" id="IPR035990">
    <property type="entry name" value="TIM_sf"/>
</dbReference>
<comment type="pathway">
    <text evidence="3">Carbohydrate biosynthesis; gluconeogenesis.</text>
</comment>
<gene>
    <name evidence="4" type="ORF">A2264_03705</name>
</gene>
<dbReference type="PROSITE" id="PS51440">
    <property type="entry name" value="TIM_2"/>
    <property type="match status" value="1"/>
</dbReference>
<evidence type="ECO:0000313" key="5">
    <source>
        <dbReference type="Proteomes" id="UP000176614"/>
    </source>
</evidence>
<dbReference type="InterPro" id="IPR000652">
    <property type="entry name" value="Triosephosphate_isomerase"/>
</dbReference>
<dbReference type="GO" id="GO:0019563">
    <property type="term" value="P:glycerol catabolic process"/>
    <property type="evidence" value="ECO:0007669"/>
    <property type="project" value="TreeGrafter"/>
</dbReference>
<dbReference type="AlphaFoldDB" id="A0A1F4W111"/>
<name>A0A1F4W111_UNCKA</name>
<dbReference type="InterPro" id="IPR013785">
    <property type="entry name" value="Aldolase_TIM"/>
</dbReference>
<dbReference type="EC" id="5.3.1.1" evidence="3"/>
<dbReference type="PANTHER" id="PTHR21139:SF42">
    <property type="entry name" value="TRIOSEPHOSPHATE ISOMERASE"/>
    <property type="match status" value="1"/>
</dbReference>
<dbReference type="GO" id="GO:0006094">
    <property type="term" value="P:gluconeogenesis"/>
    <property type="evidence" value="ECO:0007669"/>
    <property type="project" value="UniProtKB-UniPathway"/>
</dbReference>
<evidence type="ECO:0000256" key="3">
    <source>
        <dbReference type="RuleBase" id="RU363013"/>
    </source>
</evidence>
<comment type="similarity">
    <text evidence="1 3">Belongs to the triosephosphate isomerase family.</text>
</comment>
<sequence length="216" mass="24079">MKLITANWKMNMSTEEALEWATRFREIIPKPLVNSKVIVAPSLVHLPLIFEVLYKTGVELAAQDISLFEKGAHTGEVGGFQLRDFCKYCIIGHSERNETTETVLLKRDACLSSGLTPIICFSDNSLVRILSKKGVILARENPQNISVNGVYREDNIEAIERIFSELPKETQVIYGGSVNRQNAPKLAHISGLEGVLVGNASLDPQHFVEIIEIFDK</sequence>
<evidence type="ECO:0000256" key="1">
    <source>
        <dbReference type="ARBA" id="ARBA00007422"/>
    </source>
</evidence>
<keyword evidence="3" id="KW-0312">Gluconeogenesis</keyword>
<proteinExistence type="inferred from homology"/>
<dbReference type="Pfam" id="PF00121">
    <property type="entry name" value="TIM"/>
    <property type="match status" value="2"/>
</dbReference>
<comment type="catalytic activity">
    <reaction evidence="3">
        <text>D-glyceraldehyde 3-phosphate = dihydroxyacetone phosphate</text>
        <dbReference type="Rhea" id="RHEA:18585"/>
        <dbReference type="ChEBI" id="CHEBI:57642"/>
        <dbReference type="ChEBI" id="CHEBI:59776"/>
        <dbReference type="EC" id="5.3.1.1"/>
    </reaction>
</comment>
<dbReference type="CDD" id="cd00311">
    <property type="entry name" value="TIM"/>
    <property type="match status" value="1"/>
</dbReference>
<organism evidence="4 5">
    <name type="scientific">candidate division WWE3 bacterium RIFOXYA2_FULL_46_9</name>
    <dbReference type="NCBI Taxonomy" id="1802636"/>
    <lineage>
        <taxon>Bacteria</taxon>
        <taxon>Katanobacteria</taxon>
    </lineage>
</organism>
<dbReference type="GO" id="GO:0006096">
    <property type="term" value="P:glycolytic process"/>
    <property type="evidence" value="ECO:0007669"/>
    <property type="project" value="UniProtKB-UniPathway"/>
</dbReference>
<dbReference type="GO" id="GO:0004807">
    <property type="term" value="F:triose-phosphate isomerase activity"/>
    <property type="evidence" value="ECO:0007669"/>
    <property type="project" value="UniProtKB-EC"/>
</dbReference>
<dbReference type="EMBL" id="MEVT01000011">
    <property type="protein sequence ID" value="OGC62958.1"/>
    <property type="molecule type" value="Genomic_DNA"/>
</dbReference>
<comment type="subunit">
    <text evidence="3">Homodimer.</text>
</comment>